<dbReference type="EMBL" id="JARKIB010000482">
    <property type="protein sequence ID" value="KAJ7704704.1"/>
    <property type="molecule type" value="Genomic_DNA"/>
</dbReference>
<dbReference type="AlphaFoldDB" id="A0AAD7GT15"/>
<feature type="transmembrane region" description="Helical" evidence="6">
    <location>
        <begin position="58"/>
        <end position="82"/>
    </location>
</feature>
<gene>
    <name evidence="7" type="ORF">B0H16DRAFT_1482492</name>
</gene>
<name>A0AAD7GT15_9AGAR</name>
<evidence type="ECO:0000256" key="6">
    <source>
        <dbReference type="SAM" id="Phobius"/>
    </source>
</evidence>
<comment type="similarity">
    <text evidence="2">Belongs to the cornichon family.</text>
</comment>
<dbReference type="PANTHER" id="PTHR12290">
    <property type="entry name" value="CORNICHON-RELATED"/>
    <property type="match status" value="1"/>
</dbReference>
<reference evidence="7" key="1">
    <citation type="submission" date="2023-03" db="EMBL/GenBank/DDBJ databases">
        <title>Massive genome expansion in bonnet fungi (Mycena s.s.) driven by repeated elements and novel gene families across ecological guilds.</title>
        <authorList>
            <consortium name="Lawrence Berkeley National Laboratory"/>
            <person name="Harder C.B."/>
            <person name="Miyauchi S."/>
            <person name="Viragh M."/>
            <person name="Kuo A."/>
            <person name="Thoen E."/>
            <person name="Andreopoulos B."/>
            <person name="Lu D."/>
            <person name="Skrede I."/>
            <person name="Drula E."/>
            <person name="Henrissat B."/>
            <person name="Morin E."/>
            <person name="Kohler A."/>
            <person name="Barry K."/>
            <person name="LaButti K."/>
            <person name="Morin E."/>
            <person name="Salamov A."/>
            <person name="Lipzen A."/>
            <person name="Mereny Z."/>
            <person name="Hegedus B."/>
            <person name="Baldrian P."/>
            <person name="Stursova M."/>
            <person name="Weitz H."/>
            <person name="Taylor A."/>
            <person name="Grigoriev I.V."/>
            <person name="Nagy L.G."/>
            <person name="Martin F."/>
            <person name="Kauserud H."/>
        </authorList>
    </citation>
    <scope>NUCLEOTIDE SEQUENCE</scope>
    <source>
        <strain evidence="7">CBHHK182m</strain>
    </source>
</reference>
<organism evidence="7 8">
    <name type="scientific">Mycena metata</name>
    <dbReference type="NCBI Taxonomy" id="1033252"/>
    <lineage>
        <taxon>Eukaryota</taxon>
        <taxon>Fungi</taxon>
        <taxon>Dikarya</taxon>
        <taxon>Basidiomycota</taxon>
        <taxon>Agaricomycotina</taxon>
        <taxon>Agaricomycetes</taxon>
        <taxon>Agaricomycetidae</taxon>
        <taxon>Agaricales</taxon>
        <taxon>Marasmiineae</taxon>
        <taxon>Mycenaceae</taxon>
        <taxon>Mycena</taxon>
    </lineage>
</organism>
<keyword evidence="3 6" id="KW-0812">Transmembrane</keyword>
<comment type="subcellular location">
    <subcellularLocation>
        <location evidence="1">Membrane</location>
        <topology evidence="1">Multi-pass membrane protein</topology>
    </subcellularLocation>
</comment>
<feature type="transmembrane region" description="Helical" evidence="6">
    <location>
        <begin position="116"/>
        <end position="137"/>
    </location>
</feature>
<evidence type="ECO:0000256" key="4">
    <source>
        <dbReference type="ARBA" id="ARBA00022989"/>
    </source>
</evidence>
<sequence>MSVTSSVCTLALLLDAGLMFCALGSIILFSEFEQHVINKEDLCVTLNKLALAEHIVPIFLPVAFLLSLQWLAFVVSVPMAVYSIKKFRNKTYLLAVTELKFRRVPAWRWKEGWSKLGFYLLAFFFYLYCMLCALLDASN</sequence>
<keyword evidence="5 6" id="KW-0472">Membrane</keyword>
<evidence type="ECO:0000256" key="2">
    <source>
        <dbReference type="ARBA" id="ARBA00010095"/>
    </source>
</evidence>
<protein>
    <submittedName>
        <fullName evidence="7">Cornichon</fullName>
    </submittedName>
</protein>
<evidence type="ECO:0000256" key="1">
    <source>
        <dbReference type="ARBA" id="ARBA00004141"/>
    </source>
</evidence>
<dbReference type="GO" id="GO:0016192">
    <property type="term" value="P:vesicle-mediated transport"/>
    <property type="evidence" value="ECO:0007669"/>
    <property type="project" value="InterPro"/>
</dbReference>
<evidence type="ECO:0000256" key="3">
    <source>
        <dbReference type="ARBA" id="ARBA00022692"/>
    </source>
</evidence>
<keyword evidence="4 6" id="KW-1133">Transmembrane helix</keyword>
<dbReference type="Proteomes" id="UP001215598">
    <property type="component" value="Unassembled WGS sequence"/>
</dbReference>
<comment type="caution">
    <text evidence="7">The sequence shown here is derived from an EMBL/GenBank/DDBJ whole genome shotgun (WGS) entry which is preliminary data.</text>
</comment>
<dbReference type="InterPro" id="IPR003377">
    <property type="entry name" value="Cornichon"/>
</dbReference>
<proteinExistence type="inferred from homology"/>
<keyword evidence="8" id="KW-1185">Reference proteome</keyword>
<dbReference type="SMART" id="SM01398">
    <property type="entry name" value="Cornichon"/>
    <property type="match status" value="1"/>
</dbReference>
<accession>A0AAD7GT15</accession>
<dbReference type="GO" id="GO:0016020">
    <property type="term" value="C:membrane"/>
    <property type="evidence" value="ECO:0007669"/>
    <property type="project" value="UniProtKB-SubCell"/>
</dbReference>
<evidence type="ECO:0000313" key="8">
    <source>
        <dbReference type="Proteomes" id="UP001215598"/>
    </source>
</evidence>
<evidence type="ECO:0000313" key="7">
    <source>
        <dbReference type="EMBL" id="KAJ7704704.1"/>
    </source>
</evidence>
<evidence type="ECO:0000256" key="5">
    <source>
        <dbReference type="ARBA" id="ARBA00023136"/>
    </source>
</evidence>
<dbReference type="Pfam" id="PF03311">
    <property type="entry name" value="Cornichon"/>
    <property type="match status" value="1"/>
</dbReference>